<evidence type="ECO:0000256" key="3">
    <source>
        <dbReference type="ARBA" id="ARBA00022563"/>
    </source>
</evidence>
<reference evidence="7 8" key="1">
    <citation type="submission" date="2018-07" db="EMBL/GenBank/DDBJ databases">
        <title>Genome sequences of Haloplanus sp. CBA1113.</title>
        <authorList>
            <person name="Kim Y.B."/>
            <person name="Roh S.W."/>
        </authorList>
    </citation>
    <scope>NUCLEOTIDE SEQUENCE [LARGE SCALE GENOMIC DNA]</scope>
    <source>
        <strain evidence="7 8">CBA1113</strain>
    </source>
</reference>
<evidence type="ECO:0000256" key="5">
    <source>
        <dbReference type="ARBA" id="ARBA00023002"/>
    </source>
</evidence>
<dbReference type="GO" id="GO:0046654">
    <property type="term" value="P:tetrahydrofolate biosynthetic process"/>
    <property type="evidence" value="ECO:0007669"/>
    <property type="project" value="InterPro"/>
</dbReference>
<dbReference type="Gene3D" id="3.40.430.10">
    <property type="entry name" value="Dihydrofolate Reductase, subunit A"/>
    <property type="match status" value="1"/>
</dbReference>
<proteinExistence type="predicted"/>
<dbReference type="GO" id="GO:0004146">
    <property type="term" value="F:dihydrofolate reductase activity"/>
    <property type="evidence" value="ECO:0007669"/>
    <property type="project" value="UniProtKB-EC"/>
</dbReference>
<dbReference type="PANTHER" id="PTHR48069">
    <property type="entry name" value="DIHYDROFOLATE REDUCTASE"/>
    <property type="match status" value="1"/>
</dbReference>
<dbReference type="GO" id="GO:0046452">
    <property type="term" value="P:dihydrofolate metabolic process"/>
    <property type="evidence" value="ECO:0007669"/>
    <property type="project" value="TreeGrafter"/>
</dbReference>
<keyword evidence="5" id="KW-0560">Oxidoreductase</keyword>
<dbReference type="GO" id="GO:0005829">
    <property type="term" value="C:cytosol"/>
    <property type="evidence" value="ECO:0007669"/>
    <property type="project" value="TreeGrafter"/>
</dbReference>
<dbReference type="EC" id="1.5.1.3" evidence="2"/>
<dbReference type="InterPro" id="IPR012259">
    <property type="entry name" value="DHFR"/>
</dbReference>
<dbReference type="PIRSF" id="PIRSF000194">
    <property type="entry name" value="DHFR"/>
    <property type="match status" value="1"/>
</dbReference>
<dbReference type="Proteomes" id="UP000253273">
    <property type="component" value="Chromosome"/>
</dbReference>
<dbReference type="GO" id="GO:0050661">
    <property type="term" value="F:NADP binding"/>
    <property type="evidence" value="ECO:0007669"/>
    <property type="project" value="InterPro"/>
</dbReference>
<dbReference type="PANTHER" id="PTHR48069:SF3">
    <property type="entry name" value="DIHYDROFOLATE REDUCTASE"/>
    <property type="match status" value="1"/>
</dbReference>
<feature type="domain" description="DHFR" evidence="6">
    <location>
        <begin position="2"/>
        <end position="159"/>
    </location>
</feature>
<keyword evidence="3" id="KW-0554">One-carbon metabolism</keyword>
<keyword evidence="4" id="KW-0521">NADP</keyword>
<evidence type="ECO:0000259" key="6">
    <source>
        <dbReference type="PROSITE" id="PS51330"/>
    </source>
</evidence>
<dbReference type="CDD" id="cd00209">
    <property type="entry name" value="DHFR"/>
    <property type="match status" value="1"/>
</dbReference>
<name>A0A345E013_9EURY</name>
<dbReference type="GeneID" id="37282376"/>
<dbReference type="SUPFAM" id="SSF53597">
    <property type="entry name" value="Dihydrofolate reductase-like"/>
    <property type="match status" value="1"/>
</dbReference>
<evidence type="ECO:0000256" key="1">
    <source>
        <dbReference type="ARBA" id="ARBA00004903"/>
    </source>
</evidence>
<gene>
    <name evidence="7" type="ORF">DU500_03285</name>
</gene>
<evidence type="ECO:0000313" key="7">
    <source>
        <dbReference type="EMBL" id="AXG05535.1"/>
    </source>
</evidence>
<sequence>MDLVSVAAVADNGVIGTDDGLPWPAIPADRRQYRARVAGHPVILGRRTFDSMRADPPGSAQIVLSRSAREASLDTVQYVTGVDEAVAAAATLPAERTYVLGGATIYELFQPVVTEMVLSRIPGTYAGDAYFPDWDRDAWTRRERTDYDDFTLERWVRVD</sequence>
<evidence type="ECO:0000313" key="8">
    <source>
        <dbReference type="Proteomes" id="UP000253273"/>
    </source>
</evidence>
<organism evidence="7 8">
    <name type="scientific">Haloplanus rubicundus</name>
    <dbReference type="NCBI Taxonomy" id="1547898"/>
    <lineage>
        <taxon>Archaea</taxon>
        <taxon>Methanobacteriati</taxon>
        <taxon>Methanobacteriota</taxon>
        <taxon>Stenosarchaea group</taxon>
        <taxon>Halobacteria</taxon>
        <taxon>Halobacteriales</taxon>
        <taxon>Haloferacaceae</taxon>
        <taxon>Haloplanus</taxon>
    </lineage>
</organism>
<dbReference type="GO" id="GO:0006730">
    <property type="term" value="P:one-carbon metabolic process"/>
    <property type="evidence" value="ECO:0007669"/>
    <property type="project" value="UniProtKB-KW"/>
</dbReference>
<dbReference type="InterPro" id="IPR001796">
    <property type="entry name" value="DHFR_dom"/>
</dbReference>
<accession>A0A345E013</accession>
<dbReference type="KEGG" id="haj:DU500_03285"/>
<dbReference type="Pfam" id="PF00186">
    <property type="entry name" value="DHFR_1"/>
    <property type="match status" value="1"/>
</dbReference>
<evidence type="ECO:0000256" key="2">
    <source>
        <dbReference type="ARBA" id="ARBA00012856"/>
    </source>
</evidence>
<comment type="pathway">
    <text evidence="1">Cofactor biosynthesis; tetrahydrofolate biosynthesis; 5,6,7,8-tetrahydrofolate from 7,8-dihydrofolate: step 1/1.</text>
</comment>
<dbReference type="OrthoDB" id="337010at2157"/>
<dbReference type="PROSITE" id="PS51330">
    <property type="entry name" value="DHFR_2"/>
    <property type="match status" value="1"/>
</dbReference>
<dbReference type="EMBL" id="CP031150">
    <property type="protein sequence ID" value="AXG05535.1"/>
    <property type="molecule type" value="Genomic_DNA"/>
</dbReference>
<keyword evidence="8" id="KW-1185">Reference proteome</keyword>
<dbReference type="RefSeq" id="WP_114584684.1">
    <property type="nucleotide sequence ID" value="NZ_CP031150.1"/>
</dbReference>
<dbReference type="GO" id="GO:0046655">
    <property type="term" value="P:folic acid metabolic process"/>
    <property type="evidence" value="ECO:0007669"/>
    <property type="project" value="TreeGrafter"/>
</dbReference>
<dbReference type="InterPro" id="IPR024072">
    <property type="entry name" value="DHFR-like_dom_sf"/>
</dbReference>
<dbReference type="AlphaFoldDB" id="A0A345E013"/>
<evidence type="ECO:0000256" key="4">
    <source>
        <dbReference type="ARBA" id="ARBA00022857"/>
    </source>
</evidence>
<dbReference type="PRINTS" id="PR00070">
    <property type="entry name" value="DHFR"/>
</dbReference>
<protein>
    <recommendedName>
        <fullName evidence="2">dihydrofolate reductase</fullName>
        <ecNumber evidence="2">1.5.1.3</ecNumber>
    </recommendedName>
</protein>